<dbReference type="Proteomes" id="UP000002026">
    <property type="component" value="Chromosome"/>
</dbReference>
<sequence>MRLFVSESHDIFENLAFEESLLRLDGESAFLWVNDPCVVIGRNQNPYQEVDLVFLESQGIALARRLSGGGAVYQDGGNLNYSVVCDEPKADGAAGWAIDSLATLGVFASISGRNDIVVGGVKVGGLAERFDGRLIQHGTIMVDVDLAVLEQALRPSPMKLAKHGIRSVRSRVSNLAQAAPGLTTERVLEAFVCSSHANAEQAAMTESIHSRAQELRDPAWVFADYQSGEADLELEIGGDLYGFALVFEGCEVASAVVSTDSIHPVGTDVLKNRLARTLPCKPDAAVRYC</sequence>
<dbReference type="InterPro" id="IPR004562">
    <property type="entry name" value="LipoylTrfase_LipoateP_Ligase"/>
</dbReference>
<keyword evidence="3" id="KW-0436">Ligase</keyword>
<dbReference type="PANTHER" id="PTHR12561:SF3">
    <property type="entry name" value="LIPOYLTRANSFERASE 1, MITOCHONDRIAL"/>
    <property type="match status" value="1"/>
</dbReference>
<dbReference type="KEGG" id="shi:Shel_13820"/>
<name>C7N668_SLAHD</name>
<dbReference type="UniPathway" id="UPA00537">
    <property type="reaction ID" value="UER00595"/>
</dbReference>
<dbReference type="EMBL" id="CP001684">
    <property type="protein sequence ID" value="ACV22403.1"/>
    <property type="molecule type" value="Genomic_DNA"/>
</dbReference>
<dbReference type="GO" id="GO:0009249">
    <property type="term" value="P:protein lipoylation"/>
    <property type="evidence" value="ECO:0007669"/>
    <property type="project" value="InterPro"/>
</dbReference>
<dbReference type="SUPFAM" id="SSF55681">
    <property type="entry name" value="Class II aaRS and biotin synthetases"/>
    <property type="match status" value="1"/>
</dbReference>
<dbReference type="PROSITE" id="PS51733">
    <property type="entry name" value="BPL_LPL_CATALYTIC"/>
    <property type="match status" value="1"/>
</dbReference>
<proteinExistence type="predicted"/>
<dbReference type="GO" id="GO:0005737">
    <property type="term" value="C:cytoplasm"/>
    <property type="evidence" value="ECO:0007669"/>
    <property type="project" value="TreeGrafter"/>
</dbReference>
<dbReference type="Pfam" id="PF21948">
    <property type="entry name" value="LplA-B_cat"/>
    <property type="match status" value="1"/>
</dbReference>
<accession>C7N668</accession>
<dbReference type="GO" id="GO:0016874">
    <property type="term" value="F:ligase activity"/>
    <property type="evidence" value="ECO:0007669"/>
    <property type="project" value="UniProtKB-KW"/>
</dbReference>
<comment type="pathway">
    <text evidence="1">Protein modification; protein lipoylation via exogenous pathway; protein N(6)-(lipoyl)lysine from lipoate: step 2/2.</text>
</comment>
<dbReference type="Gene3D" id="3.30.930.10">
    <property type="entry name" value="Bira Bifunctional Protein, Domain 2"/>
    <property type="match status" value="1"/>
</dbReference>
<evidence type="ECO:0000256" key="1">
    <source>
        <dbReference type="ARBA" id="ARBA00005085"/>
    </source>
</evidence>
<evidence type="ECO:0000259" key="2">
    <source>
        <dbReference type="PROSITE" id="PS51733"/>
    </source>
</evidence>
<dbReference type="PANTHER" id="PTHR12561">
    <property type="entry name" value="LIPOATE-PROTEIN LIGASE"/>
    <property type="match status" value="1"/>
</dbReference>
<reference evidence="3 4" key="1">
    <citation type="journal article" date="2009" name="Stand. Genomic Sci.">
        <title>Complete genome sequence of Slackia heliotrinireducens type strain (RHS 1).</title>
        <authorList>
            <person name="Pukall R."/>
            <person name="Lapidus A."/>
            <person name="Nolan M."/>
            <person name="Copeland A."/>
            <person name="Glavina Del Rio T."/>
            <person name="Lucas S."/>
            <person name="Chen F."/>
            <person name="Tice H."/>
            <person name="Cheng J.F."/>
            <person name="Chertkov O."/>
            <person name="Bruce D."/>
            <person name="Goodwin L."/>
            <person name="Kuske C."/>
            <person name="Brettin T."/>
            <person name="Detter J.C."/>
            <person name="Han C."/>
            <person name="Pitluck S."/>
            <person name="Pati A."/>
            <person name="Mavrommatis K."/>
            <person name="Ivanova N."/>
            <person name="Ovchinnikova G."/>
            <person name="Chen A."/>
            <person name="Palaniappan K."/>
            <person name="Schneider S."/>
            <person name="Rohde M."/>
            <person name="Chain P."/>
            <person name="D'haeseleer P."/>
            <person name="Goker M."/>
            <person name="Bristow J."/>
            <person name="Eisen J.A."/>
            <person name="Markowitz V."/>
            <person name="Kyrpides N.C."/>
            <person name="Klenk H.P."/>
            <person name="Hugenholtz P."/>
        </authorList>
    </citation>
    <scope>NUCLEOTIDE SEQUENCE [LARGE SCALE GENOMIC DNA]</scope>
    <source>
        <strain evidence="4">ATCC 29202 / DSM 20476 / NCTC 11029 / RHS 1</strain>
    </source>
</reference>
<dbReference type="eggNOG" id="COG0095">
    <property type="taxonomic scope" value="Bacteria"/>
</dbReference>
<dbReference type="GO" id="GO:0017118">
    <property type="term" value="F:lipoyltransferase activity"/>
    <property type="evidence" value="ECO:0007669"/>
    <property type="project" value="TreeGrafter"/>
</dbReference>
<organism evidence="3 4">
    <name type="scientific">Slackia heliotrinireducens (strain ATCC 29202 / DSM 20476 / NCTC 11029 / RHS 1)</name>
    <name type="common">Peptococcus heliotrinreducens</name>
    <dbReference type="NCBI Taxonomy" id="471855"/>
    <lineage>
        <taxon>Bacteria</taxon>
        <taxon>Bacillati</taxon>
        <taxon>Actinomycetota</taxon>
        <taxon>Coriobacteriia</taxon>
        <taxon>Eggerthellales</taxon>
        <taxon>Eggerthellaceae</taxon>
        <taxon>Slackia</taxon>
    </lineage>
</organism>
<dbReference type="CDD" id="cd16443">
    <property type="entry name" value="LplA"/>
    <property type="match status" value="1"/>
</dbReference>
<protein>
    <submittedName>
        <fullName evidence="3">Lipoate-protein ligase A</fullName>
    </submittedName>
</protein>
<dbReference type="STRING" id="471855.Shel_13820"/>
<dbReference type="InterPro" id="IPR004143">
    <property type="entry name" value="BPL_LPL_catalytic"/>
</dbReference>
<dbReference type="HOGENOM" id="CLU_022986_4_0_11"/>
<feature type="domain" description="BPL/LPL catalytic" evidence="2">
    <location>
        <begin position="23"/>
        <end position="203"/>
    </location>
</feature>
<evidence type="ECO:0000313" key="3">
    <source>
        <dbReference type="EMBL" id="ACV22403.1"/>
    </source>
</evidence>
<gene>
    <name evidence="3" type="ordered locus">Shel_13820</name>
</gene>
<dbReference type="InterPro" id="IPR045864">
    <property type="entry name" value="aa-tRNA-synth_II/BPL/LPL"/>
</dbReference>
<dbReference type="RefSeq" id="WP_012798505.1">
    <property type="nucleotide sequence ID" value="NC_013165.1"/>
</dbReference>
<keyword evidence="4" id="KW-1185">Reference proteome</keyword>
<evidence type="ECO:0000313" key="4">
    <source>
        <dbReference type="Proteomes" id="UP000002026"/>
    </source>
</evidence>
<dbReference type="AlphaFoldDB" id="C7N668"/>